<name>A0A0F9Z0Z3_9ZZZZ</name>
<dbReference type="Pfam" id="PF00501">
    <property type="entry name" value="AMP-binding"/>
    <property type="match status" value="1"/>
</dbReference>
<dbReference type="AlphaFoldDB" id="A0A0F9Z0Z3"/>
<evidence type="ECO:0000313" key="4">
    <source>
        <dbReference type="EMBL" id="KKO10739.1"/>
    </source>
</evidence>
<dbReference type="InterPro" id="IPR040097">
    <property type="entry name" value="FAAL/FAAC"/>
</dbReference>
<dbReference type="Gene3D" id="3.30.300.30">
    <property type="match status" value="1"/>
</dbReference>
<gene>
    <name evidence="4" type="ORF">LCGC14_0022220</name>
</gene>
<evidence type="ECO:0000256" key="2">
    <source>
        <dbReference type="ARBA" id="ARBA00022598"/>
    </source>
</evidence>
<dbReference type="CDD" id="cd05931">
    <property type="entry name" value="FAAL"/>
    <property type="match status" value="1"/>
</dbReference>
<keyword evidence="2" id="KW-0436">Ligase</keyword>
<dbReference type="GO" id="GO:0016874">
    <property type="term" value="F:ligase activity"/>
    <property type="evidence" value="ECO:0007669"/>
    <property type="project" value="UniProtKB-KW"/>
</dbReference>
<dbReference type="PANTHER" id="PTHR22754">
    <property type="entry name" value="DISCO-INTERACTING PROTEIN 2 DIP2 -RELATED"/>
    <property type="match status" value="1"/>
</dbReference>
<feature type="domain" description="AMP-dependent synthetase/ligase" evidence="3">
    <location>
        <begin position="10"/>
        <end position="385"/>
    </location>
</feature>
<dbReference type="SUPFAM" id="SSF56801">
    <property type="entry name" value="Acetyl-CoA synthetase-like"/>
    <property type="match status" value="1"/>
</dbReference>
<dbReference type="EMBL" id="LAZR01000004">
    <property type="protein sequence ID" value="KKO10739.1"/>
    <property type="molecule type" value="Genomic_DNA"/>
</dbReference>
<dbReference type="InterPro" id="IPR042099">
    <property type="entry name" value="ANL_N_sf"/>
</dbReference>
<dbReference type="PANTHER" id="PTHR22754:SF32">
    <property type="entry name" value="DISCO-INTERACTING PROTEIN 2"/>
    <property type="match status" value="1"/>
</dbReference>
<organism evidence="4">
    <name type="scientific">marine sediment metagenome</name>
    <dbReference type="NCBI Taxonomy" id="412755"/>
    <lineage>
        <taxon>unclassified sequences</taxon>
        <taxon>metagenomes</taxon>
        <taxon>ecological metagenomes</taxon>
    </lineage>
</organism>
<protein>
    <recommendedName>
        <fullName evidence="3">AMP-dependent synthetase/ligase domain-containing protein</fullName>
    </recommendedName>
</protein>
<dbReference type="GO" id="GO:0005886">
    <property type="term" value="C:plasma membrane"/>
    <property type="evidence" value="ECO:0007669"/>
    <property type="project" value="TreeGrafter"/>
</dbReference>
<comment type="caution">
    <text evidence="4">The sequence shown here is derived from an EMBL/GenBank/DDBJ whole genome shotgun (WGS) entry which is preliminary data.</text>
</comment>
<dbReference type="PROSITE" id="PS00455">
    <property type="entry name" value="AMP_BINDING"/>
    <property type="match status" value="1"/>
</dbReference>
<dbReference type="InterPro" id="IPR000873">
    <property type="entry name" value="AMP-dep_synth/lig_dom"/>
</dbReference>
<dbReference type="InterPro" id="IPR045851">
    <property type="entry name" value="AMP-bd_C_sf"/>
</dbReference>
<reference evidence="4" key="1">
    <citation type="journal article" date="2015" name="Nature">
        <title>Complex archaea that bridge the gap between prokaryotes and eukaryotes.</title>
        <authorList>
            <person name="Spang A."/>
            <person name="Saw J.H."/>
            <person name="Jorgensen S.L."/>
            <person name="Zaremba-Niedzwiedzka K."/>
            <person name="Martijn J."/>
            <person name="Lind A.E."/>
            <person name="van Eijk R."/>
            <person name="Schleper C."/>
            <person name="Guy L."/>
            <person name="Ettema T.J."/>
        </authorList>
    </citation>
    <scope>NUCLEOTIDE SEQUENCE</scope>
</reference>
<sequence length="556" mass="59917">MDGTLLDLLEQNAALNADRPLYSFLDRQSQISCTLSFRALYEQAKRFAGVLQNRQCGGKPVLVMCPHGPEFLIAFFAAILAGAWPVPVTRQRARSGTGLRALFRASGAATIISTSAQAASLPKSAANVPLQVLLVDKPAIDSNPYLRPAIAESDTAFIQYTSGSTSSPKGVVISHANVLHNAEQIRRVFACTKSDIGVSWLPFHHDMGLIGHVIAPLYVGLHNYFLNPVNFMARPARWLQAISAVGGTLSGGPDFAFAMATEKVSEQDAAVLSLQQWRLAYCGAEKIRPGTLARFAHRFSVSGFRRRSLFPCYGLAESTLFVSGQHGLITRSFPGLNVNRPVVCLGQPAPGSSVIVVDADSGSRLAAGNIGEVCVSSASVAECYFHDPAASSHVFNGVHDNGKQFCRTGDRGILYQDRLFLLGRYKNVIKCRGCSYHAEDLEAGIREGLVQYGVTRCAAFAFTDRDSEKLVILLERGRGTESNGKVSDQNRIDRAAALIVEEFGIVPDDIRVLPVHGLPLTSSGKICRGQCPDVYQQLIGGHNDRVGRQGMASGVA</sequence>
<evidence type="ECO:0000256" key="1">
    <source>
        <dbReference type="ARBA" id="ARBA00006432"/>
    </source>
</evidence>
<dbReference type="GO" id="GO:0006633">
    <property type="term" value="P:fatty acid biosynthetic process"/>
    <property type="evidence" value="ECO:0007669"/>
    <property type="project" value="TreeGrafter"/>
</dbReference>
<proteinExistence type="inferred from homology"/>
<dbReference type="Gene3D" id="3.40.50.12780">
    <property type="entry name" value="N-terminal domain of ligase-like"/>
    <property type="match status" value="1"/>
</dbReference>
<comment type="similarity">
    <text evidence="1">Belongs to the ATP-dependent AMP-binding enzyme family.</text>
</comment>
<dbReference type="InterPro" id="IPR020845">
    <property type="entry name" value="AMP-binding_CS"/>
</dbReference>
<evidence type="ECO:0000259" key="3">
    <source>
        <dbReference type="Pfam" id="PF00501"/>
    </source>
</evidence>
<accession>A0A0F9Z0Z3</accession>
<dbReference type="GO" id="GO:0070566">
    <property type="term" value="F:adenylyltransferase activity"/>
    <property type="evidence" value="ECO:0007669"/>
    <property type="project" value="TreeGrafter"/>
</dbReference>
<dbReference type="FunFam" id="3.40.50.12780:FF:000013">
    <property type="entry name" value="Long-chain-fatty-acid--AMP ligase FadD32"/>
    <property type="match status" value="1"/>
</dbReference>